<dbReference type="EMBL" id="ACZI02000002">
    <property type="protein sequence ID" value="EFV12394.1"/>
    <property type="molecule type" value="Genomic_DNA"/>
</dbReference>
<dbReference type="STRING" id="679197.HMPREF9336_02754"/>
<feature type="compositionally biased region" description="Low complexity" evidence="1">
    <location>
        <begin position="159"/>
        <end position="172"/>
    </location>
</feature>
<proteinExistence type="predicted"/>
<sequence length="183" mass="19629">MAEKTEKKSTPSLDIKAPFYAAVGVGDFALAAVNDIVEKIRETAESATSEVLAKVNEARDKHLPEKGEKAEPIGDIRDLVAKFSPEELRKVAEAYSKVALDIFNLLAERGEEATKRLLKQSEVQDVKKAVADKVDEVRELTDDALGKVASGTRALGEQASKGTGTGSTTRRSAATKKADSAEK</sequence>
<keyword evidence="3" id="KW-1185">Reference proteome</keyword>
<accession>E5XTD2</accession>
<dbReference type="AlphaFoldDB" id="E5XTD2"/>
<comment type="caution">
    <text evidence="2">The sequence shown here is derived from an EMBL/GenBank/DDBJ whole genome shotgun (WGS) entry which is preliminary data.</text>
</comment>
<evidence type="ECO:0008006" key="4">
    <source>
        <dbReference type="Google" id="ProtNLM"/>
    </source>
</evidence>
<organism evidence="2 3">
    <name type="scientific">Segniliparus rugosus (strain ATCC BAA-974 / DSM 45345 / CCUG 50838 / CIP 108380 / JCM 13579 / CDC 945)</name>
    <dbReference type="NCBI Taxonomy" id="679197"/>
    <lineage>
        <taxon>Bacteria</taxon>
        <taxon>Bacillati</taxon>
        <taxon>Actinomycetota</taxon>
        <taxon>Actinomycetes</taxon>
        <taxon>Mycobacteriales</taxon>
        <taxon>Segniliparaceae</taxon>
        <taxon>Segniliparus</taxon>
    </lineage>
</organism>
<dbReference type="HOGENOM" id="CLU_089817_1_0_11"/>
<dbReference type="OrthoDB" id="4377076at2"/>
<evidence type="ECO:0000313" key="2">
    <source>
        <dbReference type="EMBL" id="EFV12394.1"/>
    </source>
</evidence>
<dbReference type="Proteomes" id="UP000004816">
    <property type="component" value="Unassembled WGS sequence"/>
</dbReference>
<name>E5XTD2_SEGRC</name>
<evidence type="ECO:0000256" key="1">
    <source>
        <dbReference type="SAM" id="MobiDB-lite"/>
    </source>
</evidence>
<gene>
    <name evidence="2" type="ORF">HMPREF9336_02754</name>
</gene>
<feature type="region of interest" description="Disordered" evidence="1">
    <location>
        <begin position="149"/>
        <end position="183"/>
    </location>
</feature>
<protein>
    <recommendedName>
        <fullName evidence="4">Heparin-binding hemagglutinin</fullName>
    </recommendedName>
</protein>
<dbReference type="RefSeq" id="WP_007471312.1">
    <property type="nucleotide sequence ID" value="NZ_KI391953.1"/>
</dbReference>
<reference evidence="2 3" key="1">
    <citation type="journal article" date="2011" name="Stand. Genomic Sci.">
        <title>High quality draft genome sequence of Segniliparus rugosus CDC 945(T)= (ATCC BAA-974(T)).</title>
        <authorList>
            <person name="Earl A.M."/>
            <person name="Desjardins C.A."/>
            <person name="Fitzgerald M.G."/>
            <person name="Arachchi H.M."/>
            <person name="Zeng Q."/>
            <person name="Mehta T."/>
            <person name="Griggs A."/>
            <person name="Birren B.W."/>
            <person name="Toney N.C."/>
            <person name="Carr J."/>
            <person name="Posey J."/>
            <person name="Butler W.R."/>
        </authorList>
    </citation>
    <scope>NUCLEOTIDE SEQUENCE [LARGE SCALE GENOMIC DNA]</scope>
    <source>
        <strain evidence="3">ATCC BAA-974 / DSM 45345 / CCUG 50838 / CIP 108380 / JCM 13579 / CDC 945</strain>
    </source>
</reference>
<evidence type="ECO:0000313" key="3">
    <source>
        <dbReference type="Proteomes" id="UP000004816"/>
    </source>
</evidence>
<dbReference type="eggNOG" id="ENOG50335M1">
    <property type="taxonomic scope" value="Bacteria"/>
</dbReference>